<dbReference type="AlphaFoldDB" id="A0A9D4M606"/>
<evidence type="ECO:0008006" key="3">
    <source>
        <dbReference type="Google" id="ProtNLM"/>
    </source>
</evidence>
<keyword evidence="2" id="KW-1185">Reference proteome</keyword>
<dbReference type="PANTHER" id="PTHR24024">
    <property type="entry name" value="PULMONARY SURFACTANT-ASSOCIATED PROTEIN A"/>
    <property type="match status" value="1"/>
</dbReference>
<dbReference type="InterPro" id="IPR051077">
    <property type="entry name" value="Ca-dependent_lectin"/>
</dbReference>
<gene>
    <name evidence="1" type="ORF">DPMN_034600</name>
</gene>
<name>A0A9D4M606_DREPO</name>
<proteinExistence type="predicted"/>
<evidence type="ECO:0000313" key="2">
    <source>
        <dbReference type="Proteomes" id="UP000828390"/>
    </source>
</evidence>
<dbReference type="PANTHER" id="PTHR24024:SF18">
    <property type="entry name" value="SHORT-CHAIN COLLAGEN C4-LIKE"/>
    <property type="match status" value="1"/>
</dbReference>
<dbReference type="GO" id="GO:0005615">
    <property type="term" value="C:extracellular space"/>
    <property type="evidence" value="ECO:0007669"/>
    <property type="project" value="TreeGrafter"/>
</dbReference>
<comment type="caution">
    <text evidence="1">The sequence shown here is derived from an EMBL/GenBank/DDBJ whole genome shotgun (WGS) entry which is preliminary data.</text>
</comment>
<reference evidence="1" key="2">
    <citation type="submission" date="2020-11" db="EMBL/GenBank/DDBJ databases">
        <authorList>
            <person name="McCartney M.A."/>
            <person name="Auch B."/>
            <person name="Kono T."/>
            <person name="Mallez S."/>
            <person name="Becker A."/>
            <person name="Gohl D.M."/>
            <person name="Silverstein K.A.T."/>
            <person name="Koren S."/>
            <person name="Bechman K.B."/>
            <person name="Herman A."/>
            <person name="Abrahante J.E."/>
            <person name="Garbe J."/>
        </authorList>
    </citation>
    <scope>NUCLEOTIDE SEQUENCE</scope>
    <source>
        <strain evidence="1">Duluth1</strain>
        <tissue evidence="1">Whole animal</tissue>
    </source>
</reference>
<accession>A0A9D4M606</accession>
<evidence type="ECO:0000313" key="1">
    <source>
        <dbReference type="EMBL" id="KAH3871400.1"/>
    </source>
</evidence>
<reference evidence="1" key="1">
    <citation type="journal article" date="2019" name="bioRxiv">
        <title>The Genome of the Zebra Mussel, Dreissena polymorpha: A Resource for Invasive Species Research.</title>
        <authorList>
            <person name="McCartney M.A."/>
            <person name="Auch B."/>
            <person name="Kono T."/>
            <person name="Mallez S."/>
            <person name="Zhang Y."/>
            <person name="Obille A."/>
            <person name="Becker A."/>
            <person name="Abrahante J.E."/>
            <person name="Garbe J."/>
            <person name="Badalamenti J.P."/>
            <person name="Herman A."/>
            <person name="Mangelson H."/>
            <person name="Liachko I."/>
            <person name="Sullivan S."/>
            <person name="Sone E.D."/>
            <person name="Koren S."/>
            <person name="Silverstein K.A.T."/>
            <person name="Beckman K.B."/>
            <person name="Gohl D.M."/>
        </authorList>
    </citation>
    <scope>NUCLEOTIDE SEQUENCE</scope>
    <source>
        <strain evidence="1">Duluth1</strain>
        <tissue evidence="1">Whole animal</tissue>
    </source>
</reference>
<dbReference type="Proteomes" id="UP000828390">
    <property type="component" value="Unassembled WGS sequence"/>
</dbReference>
<sequence>MLFCIKDNIQLTDKVNDKVGFVYTHWGRDSCPTGSSFIYDGFVAGSHYTHTGSGVNYLCLSKEPRWANGNPTASSVGIIHGSEYETSSANIWTHLHDNEVPCTACRSRGPTMMIPGRNICYEGWKLEYHGYLMTSYHAHAGSKEFICVDSDATVAEGSNSGDQTGALLYFVKAVCGSLKCPPYDGNKLITCAVCSQTK</sequence>
<organism evidence="1 2">
    <name type="scientific">Dreissena polymorpha</name>
    <name type="common">Zebra mussel</name>
    <name type="synonym">Mytilus polymorpha</name>
    <dbReference type="NCBI Taxonomy" id="45954"/>
    <lineage>
        <taxon>Eukaryota</taxon>
        <taxon>Metazoa</taxon>
        <taxon>Spiralia</taxon>
        <taxon>Lophotrochozoa</taxon>
        <taxon>Mollusca</taxon>
        <taxon>Bivalvia</taxon>
        <taxon>Autobranchia</taxon>
        <taxon>Heteroconchia</taxon>
        <taxon>Euheterodonta</taxon>
        <taxon>Imparidentia</taxon>
        <taxon>Neoheterodontei</taxon>
        <taxon>Myida</taxon>
        <taxon>Dreissenoidea</taxon>
        <taxon>Dreissenidae</taxon>
        <taxon>Dreissena</taxon>
    </lineage>
</organism>
<protein>
    <recommendedName>
        <fullName evidence="3">Short-chain collagen C4</fullName>
    </recommendedName>
</protein>
<dbReference type="EMBL" id="JAIWYP010000002">
    <property type="protein sequence ID" value="KAH3871400.1"/>
    <property type="molecule type" value="Genomic_DNA"/>
</dbReference>